<dbReference type="OrthoDB" id="10368320at2759"/>
<sequence length="450" mass="50191">MSPTKRERTASTSPSSDGHIDQRPRVEDEDASTGEMPSKGLRAAPVDIASTSGSEPDTNTAARPSSSALVDQRPSRAPESETFGTDTEMALTEDDEPGDHDKTEDDRSNEGNHDGNMDFVSWGWGDAHFRYELSPTSQISNEQESDTSFSDTRISLWQQEDRVFAGAIFQEYPEKASPVALSASHGPLEIQGVPQLPLFCDGSIKNIRGQGWKHGGYRVAFRDPFLRTTPFVSQTDSARFIEEPTVREHQQAFTSEPEEGDENLVQVTDFTILEFATKTLSVPHVELAAIAQSLEVGIKLLDEHQPDSMKISVFTDSAQAIERLEYGILPLDSDEGSLFRWSTNPLVRAIVWQSHYLYDHGCTLDIHWHPRCCALGPALADAAASSWKFWEESLFCQVNLPAEERDGILEKLHQWTDDVINWEPEEQPEESLSEGDEEGNSWEESACEED</sequence>
<feature type="compositionally biased region" description="Polar residues" evidence="1">
    <location>
        <begin position="49"/>
        <end position="69"/>
    </location>
</feature>
<proteinExistence type="predicted"/>
<dbReference type="VEuPathDB" id="FungiDB:NCU08103"/>
<dbReference type="STRING" id="367110.Q7SGI1"/>
<keyword evidence="3" id="KW-1185">Reference proteome</keyword>
<feature type="region of interest" description="Disordered" evidence="1">
    <location>
        <begin position="422"/>
        <end position="450"/>
    </location>
</feature>
<dbReference type="RefSeq" id="XP_965234.1">
    <property type="nucleotide sequence ID" value="XM_960141.1"/>
</dbReference>
<feature type="region of interest" description="Disordered" evidence="1">
    <location>
        <begin position="1"/>
        <end position="119"/>
    </location>
</feature>
<protein>
    <submittedName>
        <fullName evidence="2">Uncharacterized protein</fullName>
    </submittedName>
</protein>
<evidence type="ECO:0000256" key="1">
    <source>
        <dbReference type="SAM" id="MobiDB-lite"/>
    </source>
</evidence>
<gene>
    <name evidence="2" type="ORF">NCU08103</name>
</gene>
<evidence type="ECO:0000313" key="2">
    <source>
        <dbReference type="EMBL" id="EAA35998.1"/>
    </source>
</evidence>
<dbReference type="InParanoid" id="Q7SGI1"/>
<feature type="compositionally biased region" description="Basic and acidic residues" evidence="1">
    <location>
        <begin position="99"/>
        <end position="116"/>
    </location>
</feature>
<name>Q7SGI1_NEUCR</name>
<dbReference type="EMBL" id="CM002236">
    <property type="protein sequence ID" value="EAA35998.1"/>
    <property type="molecule type" value="Genomic_DNA"/>
</dbReference>
<dbReference type="AlphaFoldDB" id="Q7SGI1"/>
<feature type="compositionally biased region" description="Acidic residues" evidence="1">
    <location>
        <begin position="423"/>
        <end position="450"/>
    </location>
</feature>
<dbReference type="PaxDb" id="5141-EFNCRP00000008566"/>
<evidence type="ECO:0000313" key="3">
    <source>
        <dbReference type="Proteomes" id="UP000001805"/>
    </source>
</evidence>
<dbReference type="Proteomes" id="UP000001805">
    <property type="component" value="Chromosome 1, Linkage Group I"/>
</dbReference>
<dbReference type="KEGG" id="ncr:NCU08103"/>
<reference evidence="2 3" key="1">
    <citation type="journal article" date="2003" name="Nature">
        <title>The genome sequence of the filamentous fungus Neurospora crassa.</title>
        <authorList>
            <person name="Galagan J.E."/>
            <person name="Calvo S.E."/>
            <person name="Borkovich K.A."/>
            <person name="Selker E.U."/>
            <person name="Read N.D."/>
            <person name="Jaffe D."/>
            <person name="FitzHugh W."/>
            <person name="Ma L.J."/>
            <person name="Smirnov S."/>
            <person name="Purcell S."/>
            <person name="Rehman B."/>
            <person name="Elkins T."/>
            <person name="Engels R."/>
            <person name="Wang S."/>
            <person name="Nielsen C.B."/>
            <person name="Butler J."/>
            <person name="Endrizzi M."/>
            <person name="Qui D."/>
            <person name="Ianakiev P."/>
            <person name="Bell-Pedersen D."/>
            <person name="Nelson M.A."/>
            <person name="Werner-Washburne M."/>
            <person name="Selitrennikoff C.P."/>
            <person name="Kinsey J.A."/>
            <person name="Braun E.L."/>
            <person name="Zelter A."/>
            <person name="Schulte U."/>
            <person name="Kothe G.O."/>
            <person name="Jedd G."/>
            <person name="Mewes W."/>
            <person name="Staben C."/>
            <person name="Marcotte E."/>
            <person name="Greenberg D."/>
            <person name="Roy A."/>
            <person name="Foley K."/>
            <person name="Naylor J."/>
            <person name="Stange-Thomann N."/>
            <person name="Barrett R."/>
            <person name="Gnerre S."/>
            <person name="Kamal M."/>
            <person name="Kamvysselis M."/>
            <person name="Mauceli E."/>
            <person name="Bielke C."/>
            <person name="Rudd S."/>
            <person name="Frishman D."/>
            <person name="Krystofova S."/>
            <person name="Rasmussen C."/>
            <person name="Metzenberg R.L."/>
            <person name="Perkins D.D."/>
            <person name="Kroken S."/>
            <person name="Cogoni C."/>
            <person name="Macino G."/>
            <person name="Catcheside D."/>
            <person name="Li W."/>
            <person name="Pratt R.J."/>
            <person name="Osmani S.A."/>
            <person name="DeSouza C.P."/>
            <person name="Glass L."/>
            <person name="Orbach M.J."/>
            <person name="Berglund J.A."/>
            <person name="Voelker R."/>
            <person name="Yarden O."/>
            <person name="Plamann M."/>
            <person name="Seiler S."/>
            <person name="Dunlap J."/>
            <person name="Radford A."/>
            <person name="Aramayo R."/>
            <person name="Natvig D.O."/>
            <person name="Alex L.A."/>
            <person name="Mannhaupt G."/>
            <person name="Ebbole D.J."/>
            <person name="Freitag M."/>
            <person name="Paulsen I."/>
            <person name="Sachs M.S."/>
            <person name="Lander E.S."/>
            <person name="Nusbaum C."/>
            <person name="Birren B."/>
        </authorList>
    </citation>
    <scope>NUCLEOTIDE SEQUENCE [LARGE SCALE GENOMIC DNA]</scope>
    <source>
        <strain evidence="3">ATCC 24698 / 74-OR23-1A / CBS 708.71 / DSM 1257 / FGSC 987</strain>
    </source>
</reference>
<dbReference type="HOGENOM" id="CLU_608442_0_0_1"/>
<organism evidence="2 3">
    <name type="scientific">Neurospora crassa (strain ATCC 24698 / 74-OR23-1A / CBS 708.71 / DSM 1257 / FGSC 987)</name>
    <dbReference type="NCBI Taxonomy" id="367110"/>
    <lineage>
        <taxon>Eukaryota</taxon>
        <taxon>Fungi</taxon>
        <taxon>Dikarya</taxon>
        <taxon>Ascomycota</taxon>
        <taxon>Pezizomycotina</taxon>
        <taxon>Sordariomycetes</taxon>
        <taxon>Sordariomycetidae</taxon>
        <taxon>Sordariales</taxon>
        <taxon>Sordariaceae</taxon>
        <taxon>Neurospora</taxon>
    </lineage>
</organism>
<dbReference type="GeneID" id="3881367"/>
<dbReference type="OMA" id="INWEPEE"/>
<accession>Q7SGI1</accession>